<evidence type="ECO:0008006" key="4">
    <source>
        <dbReference type="Google" id="ProtNLM"/>
    </source>
</evidence>
<evidence type="ECO:0000313" key="2">
    <source>
        <dbReference type="EMBL" id="KAL1857562.1"/>
    </source>
</evidence>
<dbReference type="Pfam" id="PF05721">
    <property type="entry name" value="PhyH"/>
    <property type="match status" value="1"/>
</dbReference>
<evidence type="ECO:0000313" key="3">
    <source>
        <dbReference type="Proteomes" id="UP001583177"/>
    </source>
</evidence>
<name>A0ABR3WB66_9PEZI</name>
<reference evidence="2 3" key="1">
    <citation type="journal article" date="2024" name="IMA Fungus">
        <title>IMA Genome - F19 : A genome assembly and annotation guide to empower mycologists, including annotated draft genome sequences of Ceratocystis pirilliformis, Diaporthe australafricana, Fusarium ophioides, Paecilomyces lecythidis, and Sporothrix stenoceras.</title>
        <authorList>
            <person name="Aylward J."/>
            <person name="Wilson A.M."/>
            <person name="Visagie C.M."/>
            <person name="Spraker J."/>
            <person name="Barnes I."/>
            <person name="Buitendag C."/>
            <person name="Ceriani C."/>
            <person name="Del Mar Angel L."/>
            <person name="du Plessis D."/>
            <person name="Fuchs T."/>
            <person name="Gasser K."/>
            <person name="Kramer D."/>
            <person name="Li W."/>
            <person name="Munsamy K."/>
            <person name="Piso A."/>
            <person name="Price J.L."/>
            <person name="Sonnekus B."/>
            <person name="Thomas C."/>
            <person name="van der Nest A."/>
            <person name="van Dijk A."/>
            <person name="van Heerden A."/>
            <person name="van Vuuren N."/>
            <person name="Yilmaz N."/>
            <person name="Duong T.A."/>
            <person name="van der Merwe N.A."/>
            <person name="Wingfield M.J."/>
            <person name="Wingfield B.D."/>
        </authorList>
    </citation>
    <scope>NUCLEOTIDE SEQUENCE [LARGE SCALE GENOMIC DNA]</scope>
    <source>
        <strain evidence="2 3">CMW 18300</strain>
    </source>
</reference>
<dbReference type="EMBL" id="JAWRVE010000112">
    <property type="protein sequence ID" value="KAL1857562.1"/>
    <property type="molecule type" value="Genomic_DNA"/>
</dbReference>
<proteinExistence type="predicted"/>
<protein>
    <recommendedName>
        <fullName evidence="4">Phytanoyl-CoA hydroxylase</fullName>
    </recommendedName>
</protein>
<dbReference type="PANTHER" id="PTHR40128:SF1">
    <property type="entry name" value="PHYTANOYL-COA HYDROXYLASE"/>
    <property type="match status" value="1"/>
</dbReference>
<dbReference type="Proteomes" id="UP001583177">
    <property type="component" value="Unassembled WGS sequence"/>
</dbReference>
<evidence type="ECO:0000256" key="1">
    <source>
        <dbReference type="SAM" id="MobiDB-lite"/>
    </source>
</evidence>
<dbReference type="Gene3D" id="2.60.120.620">
    <property type="entry name" value="q2cbj1_9rhob like domain"/>
    <property type="match status" value="1"/>
</dbReference>
<keyword evidence="3" id="KW-1185">Reference proteome</keyword>
<accession>A0ABR3WB66</accession>
<feature type="region of interest" description="Disordered" evidence="1">
    <location>
        <begin position="102"/>
        <end position="122"/>
    </location>
</feature>
<dbReference type="SUPFAM" id="SSF51197">
    <property type="entry name" value="Clavaminate synthase-like"/>
    <property type="match status" value="1"/>
</dbReference>
<sequence length="307" mass="34289">MPSVVDKLQSDDKEFFVNDGRLERERIGIIRPTTLDTPLEEMRRRYKEDGHLLVKGLVPREDVLTARRKYFEMLEPTGFLKPGSKPIEGRFNTEIDPLNFPGVGAGVKGSTDERGRTTGPDPETARLFGDLALKAHGEHWYKEDFCKHPAIHEFVAKLMGWGDSTHGITRTLLRNNTPGNKAIGVHYDHIFLRYGEDTFITGWVPIGDIKIDGGGLIYLEKGHVLGKEIEDNFTRLAAEAKFTTEEAKSAYNQNMMGGGLLADGPAAFAKEHNRRWLLSAYEAGDVVFHNAYAVSLSSVTVQTDTQN</sequence>
<organism evidence="2 3">
    <name type="scientific">Diaporthe australafricana</name>
    <dbReference type="NCBI Taxonomy" id="127596"/>
    <lineage>
        <taxon>Eukaryota</taxon>
        <taxon>Fungi</taxon>
        <taxon>Dikarya</taxon>
        <taxon>Ascomycota</taxon>
        <taxon>Pezizomycotina</taxon>
        <taxon>Sordariomycetes</taxon>
        <taxon>Sordariomycetidae</taxon>
        <taxon>Diaporthales</taxon>
        <taxon>Diaporthaceae</taxon>
        <taxon>Diaporthe</taxon>
    </lineage>
</organism>
<gene>
    <name evidence="2" type="ORF">Daus18300_010321</name>
</gene>
<comment type="caution">
    <text evidence="2">The sequence shown here is derived from an EMBL/GenBank/DDBJ whole genome shotgun (WGS) entry which is preliminary data.</text>
</comment>
<dbReference type="InterPro" id="IPR008775">
    <property type="entry name" value="Phytyl_CoA_dOase-like"/>
</dbReference>
<dbReference type="PANTHER" id="PTHR40128">
    <property type="entry name" value="EXPRESSED PROTEIN"/>
    <property type="match status" value="1"/>
</dbReference>